<evidence type="ECO:0000313" key="3">
    <source>
        <dbReference type="EMBL" id="MEQ2161838.1"/>
    </source>
</evidence>
<name>A0ABV0MRW5_9TELE</name>
<feature type="signal peptide" evidence="2">
    <location>
        <begin position="1"/>
        <end position="21"/>
    </location>
</feature>
<keyword evidence="4" id="KW-1185">Reference proteome</keyword>
<protein>
    <submittedName>
        <fullName evidence="3">Uncharacterized protein</fullName>
    </submittedName>
</protein>
<evidence type="ECO:0000256" key="1">
    <source>
        <dbReference type="SAM" id="MobiDB-lite"/>
    </source>
</evidence>
<feature type="compositionally biased region" description="Polar residues" evidence="1">
    <location>
        <begin position="60"/>
        <end position="76"/>
    </location>
</feature>
<organism evidence="3 4">
    <name type="scientific">Goodea atripinnis</name>
    <dbReference type="NCBI Taxonomy" id="208336"/>
    <lineage>
        <taxon>Eukaryota</taxon>
        <taxon>Metazoa</taxon>
        <taxon>Chordata</taxon>
        <taxon>Craniata</taxon>
        <taxon>Vertebrata</taxon>
        <taxon>Euteleostomi</taxon>
        <taxon>Actinopterygii</taxon>
        <taxon>Neopterygii</taxon>
        <taxon>Teleostei</taxon>
        <taxon>Neoteleostei</taxon>
        <taxon>Acanthomorphata</taxon>
        <taxon>Ovalentaria</taxon>
        <taxon>Atherinomorphae</taxon>
        <taxon>Cyprinodontiformes</taxon>
        <taxon>Goodeidae</taxon>
        <taxon>Goodea</taxon>
    </lineage>
</organism>
<dbReference type="Proteomes" id="UP001476798">
    <property type="component" value="Unassembled WGS sequence"/>
</dbReference>
<evidence type="ECO:0000313" key="4">
    <source>
        <dbReference type="Proteomes" id="UP001476798"/>
    </source>
</evidence>
<keyword evidence="2" id="KW-0732">Signal</keyword>
<proteinExistence type="predicted"/>
<feature type="chain" id="PRO_5046907343" evidence="2">
    <location>
        <begin position="22"/>
        <end position="145"/>
    </location>
</feature>
<dbReference type="InterPro" id="IPR026612">
    <property type="entry name" value="STRA6-like"/>
</dbReference>
<evidence type="ECO:0000256" key="2">
    <source>
        <dbReference type="SAM" id="SignalP"/>
    </source>
</evidence>
<reference evidence="3 4" key="1">
    <citation type="submission" date="2021-06" db="EMBL/GenBank/DDBJ databases">
        <authorList>
            <person name="Palmer J.M."/>
        </authorList>
    </citation>
    <scope>NUCLEOTIDE SEQUENCE [LARGE SCALE GENOMIC DNA]</scope>
    <source>
        <strain evidence="3 4">GA_2019</strain>
        <tissue evidence="3">Muscle</tissue>
    </source>
</reference>
<dbReference type="EMBL" id="JAHRIO010010930">
    <property type="protein sequence ID" value="MEQ2161838.1"/>
    <property type="molecule type" value="Genomic_DNA"/>
</dbReference>
<accession>A0ABV0MRW5</accession>
<comment type="caution">
    <text evidence="3">The sequence shown here is derived from an EMBL/GenBank/DDBJ whole genome shotgun (WGS) entry which is preliminary data.</text>
</comment>
<dbReference type="Pfam" id="PF14752">
    <property type="entry name" value="RBP_receptor"/>
    <property type="match status" value="1"/>
</dbReference>
<gene>
    <name evidence="3" type="ORF">GOODEAATRI_013699</name>
</gene>
<sequence length="145" mass="16433">MIGSFCHLIVCSPFMLSGVQENRPNKAASSQRIRARWQLLYTLVNNPSLLGSRKHFQTLQTSESIQNGTPNRTSKQGSRKESGKVEAEPVQFVLMVKLKQRESWLHCCTRFEGNTMFVRAFKRQKLVQVGNSDELPNNLCFSSVG</sequence>
<feature type="region of interest" description="Disordered" evidence="1">
    <location>
        <begin position="60"/>
        <end position="84"/>
    </location>
</feature>